<dbReference type="InterPro" id="IPR036513">
    <property type="entry name" value="STAS_dom_sf"/>
</dbReference>
<protein>
    <submittedName>
        <fullName evidence="2">STAS domain-containing protein</fullName>
    </submittedName>
</protein>
<evidence type="ECO:0000313" key="2">
    <source>
        <dbReference type="EMBL" id="MFK4752688.1"/>
    </source>
</evidence>
<organism evidence="2 3">
    <name type="scientific">Oceanobacter antarcticus</name>
    <dbReference type="NCBI Taxonomy" id="3133425"/>
    <lineage>
        <taxon>Bacteria</taxon>
        <taxon>Pseudomonadati</taxon>
        <taxon>Pseudomonadota</taxon>
        <taxon>Gammaproteobacteria</taxon>
        <taxon>Oceanospirillales</taxon>
        <taxon>Oceanospirillaceae</taxon>
        <taxon>Oceanobacter</taxon>
    </lineage>
</organism>
<feature type="domain" description="STAS" evidence="1">
    <location>
        <begin position="1"/>
        <end position="98"/>
    </location>
</feature>
<dbReference type="RefSeq" id="WP_416205887.1">
    <property type="nucleotide sequence ID" value="NZ_JBBKTX010000010.1"/>
</dbReference>
<dbReference type="EMBL" id="JBBKTX010000010">
    <property type="protein sequence ID" value="MFK4752688.1"/>
    <property type="molecule type" value="Genomic_DNA"/>
</dbReference>
<dbReference type="InterPro" id="IPR002645">
    <property type="entry name" value="STAS_dom"/>
</dbReference>
<reference evidence="2 3" key="1">
    <citation type="submission" date="2024-03" db="EMBL/GenBank/DDBJ databases">
        <title>High-quality draft genome sequence of Oceanobacter sp. wDCs-4.</title>
        <authorList>
            <person name="Dong C."/>
        </authorList>
    </citation>
    <scope>NUCLEOTIDE SEQUENCE [LARGE SCALE GENOMIC DNA]</scope>
    <source>
        <strain evidence="3">wDCs-4</strain>
    </source>
</reference>
<dbReference type="PROSITE" id="PS50801">
    <property type="entry name" value="STAS"/>
    <property type="match status" value="1"/>
</dbReference>
<dbReference type="InterPro" id="IPR052746">
    <property type="entry name" value="MlaB_ABC_Transporter"/>
</dbReference>
<dbReference type="PANTHER" id="PTHR35849:SF2">
    <property type="entry name" value="BLR2341 PROTEIN"/>
    <property type="match status" value="1"/>
</dbReference>
<dbReference type="Pfam" id="PF13466">
    <property type="entry name" value="STAS_2"/>
    <property type="match status" value="1"/>
</dbReference>
<evidence type="ECO:0000259" key="1">
    <source>
        <dbReference type="PROSITE" id="PS50801"/>
    </source>
</evidence>
<dbReference type="CDD" id="cd07043">
    <property type="entry name" value="STAS_anti-anti-sigma_factors"/>
    <property type="match status" value="1"/>
</dbReference>
<sequence>MSQSVTIDCGARLSIERVEALHQEMEIAVRDACDIELHAADVQYCDSAGLQLLVALMDVVSGSGHHVCWASVSPAVIDTCAILGLSQALQLENEMSGA</sequence>
<dbReference type="InterPro" id="IPR058548">
    <property type="entry name" value="MlaB-like_STAS"/>
</dbReference>
<dbReference type="PANTHER" id="PTHR35849">
    <property type="entry name" value="BLR2341 PROTEIN"/>
    <property type="match status" value="1"/>
</dbReference>
<name>A0ABW8NI98_9GAMM</name>
<proteinExistence type="predicted"/>
<dbReference type="SUPFAM" id="SSF52091">
    <property type="entry name" value="SpoIIaa-like"/>
    <property type="match status" value="1"/>
</dbReference>
<dbReference type="Proteomes" id="UP001620597">
    <property type="component" value="Unassembled WGS sequence"/>
</dbReference>
<accession>A0ABW8NI98</accession>
<evidence type="ECO:0000313" key="3">
    <source>
        <dbReference type="Proteomes" id="UP001620597"/>
    </source>
</evidence>
<keyword evidence="3" id="KW-1185">Reference proteome</keyword>
<gene>
    <name evidence="2" type="ORF">WG929_09750</name>
</gene>
<dbReference type="Gene3D" id="3.30.750.24">
    <property type="entry name" value="STAS domain"/>
    <property type="match status" value="1"/>
</dbReference>
<comment type="caution">
    <text evidence="2">The sequence shown here is derived from an EMBL/GenBank/DDBJ whole genome shotgun (WGS) entry which is preliminary data.</text>
</comment>